<feature type="transmembrane region" description="Helical" evidence="6">
    <location>
        <begin position="104"/>
        <end position="121"/>
    </location>
</feature>
<dbReference type="InterPro" id="IPR043428">
    <property type="entry name" value="LivM-like"/>
</dbReference>
<proteinExistence type="predicted"/>
<keyword evidence="4 6" id="KW-1133">Transmembrane helix</keyword>
<keyword evidence="8" id="KW-1185">Reference proteome</keyword>
<evidence type="ECO:0000256" key="2">
    <source>
        <dbReference type="ARBA" id="ARBA00022475"/>
    </source>
</evidence>
<feature type="transmembrane region" description="Helical" evidence="6">
    <location>
        <begin position="150"/>
        <end position="170"/>
    </location>
</feature>
<evidence type="ECO:0000313" key="7">
    <source>
        <dbReference type="EMBL" id="UFW90059.1"/>
    </source>
</evidence>
<name>A0ABY3QVL0_9BRAD</name>
<dbReference type="RefSeq" id="WP_084795382.1">
    <property type="nucleotide sequence ID" value="NZ_CP088100.1"/>
</dbReference>
<dbReference type="Proteomes" id="UP001430990">
    <property type="component" value="Chromosome"/>
</dbReference>
<feature type="transmembrane region" description="Helical" evidence="6">
    <location>
        <begin position="55"/>
        <end position="73"/>
    </location>
</feature>
<evidence type="ECO:0000256" key="3">
    <source>
        <dbReference type="ARBA" id="ARBA00022692"/>
    </source>
</evidence>
<evidence type="ECO:0000256" key="5">
    <source>
        <dbReference type="ARBA" id="ARBA00023136"/>
    </source>
</evidence>
<feature type="transmembrane region" description="Helical" evidence="6">
    <location>
        <begin position="25"/>
        <end position="43"/>
    </location>
</feature>
<reference evidence="7" key="1">
    <citation type="submission" date="2021-11" db="EMBL/GenBank/DDBJ databases">
        <title>Australian commercial rhizobial inoculants.</title>
        <authorList>
            <person name="Kohlmeier M.G."/>
            <person name="O'Hara G.W."/>
            <person name="Colombi E."/>
            <person name="Ramsay J.P."/>
            <person name="Terpolilli J."/>
        </authorList>
    </citation>
    <scope>NUCLEOTIDE SEQUENCE</scope>
    <source>
        <strain evidence="7">CC829</strain>
    </source>
</reference>
<organism evidence="7 8">
    <name type="scientific">Bradyrhizobium barranii</name>
    <dbReference type="NCBI Taxonomy" id="2992140"/>
    <lineage>
        <taxon>Bacteria</taxon>
        <taxon>Pseudomonadati</taxon>
        <taxon>Pseudomonadota</taxon>
        <taxon>Alphaproteobacteria</taxon>
        <taxon>Hyphomicrobiales</taxon>
        <taxon>Nitrobacteraceae</taxon>
        <taxon>Bradyrhizobium</taxon>
    </lineage>
</organism>
<evidence type="ECO:0000256" key="1">
    <source>
        <dbReference type="ARBA" id="ARBA00004651"/>
    </source>
</evidence>
<evidence type="ECO:0000313" key="8">
    <source>
        <dbReference type="Proteomes" id="UP001430990"/>
    </source>
</evidence>
<evidence type="ECO:0000256" key="6">
    <source>
        <dbReference type="SAM" id="Phobius"/>
    </source>
</evidence>
<keyword evidence="5 6" id="KW-0472">Membrane</keyword>
<comment type="subcellular location">
    <subcellularLocation>
        <location evidence="1">Cell membrane</location>
        <topology evidence="1">Multi-pass membrane protein</topology>
    </subcellularLocation>
</comment>
<feature type="transmembrane region" description="Helical" evidence="6">
    <location>
        <begin position="277"/>
        <end position="301"/>
    </location>
</feature>
<evidence type="ECO:0000256" key="4">
    <source>
        <dbReference type="ARBA" id="ARBA00022989"/>
    </source>
</evidence>
<feature type="transmembrane region" description="Helical" evidence="6">
    <location>
        <begin position="79"/>
        <end position="99"/>
    </location>
</feature>
<dbReference type="EMBL" id="CP088100">
    <property type="protein sequence ID" value="UFW90059.1"/>
    <property type="molecule type" value="Genomic_DNA"/>
</dbReference>
<dbReference type="CDD" id="cd06581">
    <property type="entry name" value="TM_PBP1_LivM_like"/>
    <property type="match status" value="1"/>
</dbReference>
<protein>
    <submittedName>
        <fullName evidence="7">Branched-chain amino acid ABC transporter permease</fullName>
    </submittedName>
</protein>
<dbReference type="PANTHER" id="PTHR30482:SF17">
    <property type="entry name" value="ABC TRANSPORTER ATP-BINDING PROTEIN"/>
    <property type="match status" value="1"/>
</dbReference>
<keyword evidence="3 6" id="KW-0812">Transmembrane</keyword>
<keyword evidence="2" id="KW-1003">Cell membrane</keyword>
<dbReference type="PANTHER" id="PTHR30482">
    <property type="entry name" value="HIGH-AFFINITY BRANCHED-CHAIN AMINO ACID TRANSPORT SYSTEM PERMEASE"/>
    <property type="match status" value="1"/>
</dbReference>
<gene>
    <name evidence="7" type="ORF">BjapCC829_16655</name>
</gene>
<accession>A0ABY3QVL0</accession>
<dbReference type="InterPro" id="IPR001851">
    <property type="entry name" value="ABC_transp_permease"/>
</dbReference>
<feature type="transmembrane region" description="Helical" evidence="6">
    <location>
        <begin position="241"/>
        <end position="265"/>
    </location>
</feature>
<dbReference type="Pfam" id="PF02653">
    <property type="entry name" value="BPD_transp_2"/>
    <property type="match status" value="1"/>
</dbReference>
<sequence>MNSGPGVALLLATLASYVLFPDYLLLLSSLFVLAIFALAYDLLQGHAGIVSLGHAAFFGLGAYAAAILARAGITEPVAGLAGAMLVSAAAAFCVTPIVVRGNDFTRLLVTLGMGFLLYEAANSARWLTGGADGFPDFTIGPVLGLFPFDFLGKTAFFYALCVLAIVFVFLKRVTESPFGLALKGIRENTQRMPAIGAPVARHLAMAYTMSGAIAGLAGAVLAQTSHFASLDMLGFDRSAEVMMMTTIGGSGSIPGVVMGAAAFGFMKDYLSTVSPKYWHLGIGIVLMLSVFVIPNGIAGVADSLRRRFGRPS</sequence>